<dbReference type="CDD" id="cd04690">
    <property type="entry name" value="NUDIX_Hydrolase"/>
    <property type="match status" value="1"/>
</dbReference>
<dbReference type="InterPro" id="IPR000086">
    <property type="entry name" value="NUDIX_hydrolase_dom"/>
</dbReference>
<dbReference type="SUPFAM" id="SSF55811">
    <property type="entry name" value="Nudix"/>
    <property type="match status" value="1"/>
</dbReference>
<dbReference type="EMBL" id="MGGF01000008">
    <property type="protein sequence ID" value="OGM22201.1"/>
    <property type="molecule type" value="Genomic_DNA"/>
</dbReference>
<dbReference type="AlphaFoldDB" id="A0A1F7Y4I3"/>
<dbReference type="Pfam" id="PF00293">
    <property type="entry name" value="NUDIX"/>
    <property type="match status" value="1"/>
</dbReference>
<dbReference type="PROSITE" id="PS51462">
    <property type="entry name" value="NUDIX"/>
    <property type="match status" value="1"/>
</dbReference>
<proteinExistence type="predicted"/>
<organism evidence="3 4">
    <name type="scientific">Candidatus Woesebacteria bacterium RIFCSPHIGHO2_01_FULL_38_9b</name>
    <dbReference type="NCBI Taxonomy" id="1802493"/>
    <lineage>
        <taxon>Bacteria</taxon>
        <taxon>Candidatus Woeseibacteriota</taxon>
    </lineage>
</organism>
<dbReference type="Proteomes" id="UP000178750">
    <property type="component" value="Unassembled WGS sequence"/>
</dbReference>
<accession>A0A1F7Y4I3</accession>
<keyword evidence="1" id="KW-0378">Hydrolase</keyword>
<dbReference type="InterPro" id="IPR015797">
    <property type="entry name" value="NUDIX_hydrolase-like_dom_sf"/>
</dbReference>
<sequence>MHKAAGIVIMDRKILVTREKGKEYFVSPGGVVEKDENPKHTVIRELMEELNITVDIDNLEEFGLYYAEAANDSGSWLKMRVYMIRSWVGEPVPSNGEEQIEEILWLTSEIPNNIKVGSIFEHEVIPRLKRMGLID</sequence>
<dbReference type="InterPro" id="IPR020084">
    <property type="entry name" value="NUDIX_hydrolase_CS"/>
</dbReference>
<comment type="caution">
    <text evidence="3">The sequence shown here is derived from an EMBL/GenBank/DDBJ whole genome shotgun (WGS) entry which is preliminary data.</text>
</comment>
<protein>
    <recommendedName>
        <fullName evidence="2">Nudix hydrolase domain-containing protein</fullName>
    </recommendedName>
</protein>
<gene>
    <name evidence="3" type="ORF">A2863_02190</name>
</gene>
<dbReference type="GO" id="GO:0016787">
    <property type="term" value="F:hydrolase activity"/>
    <property type="evidence" value="ECO:0007669"/>
    <property type="project" value="UniProtKB-KW"/>
</dbReference>
<feature type="domain" description="Nudix hydrolase" evidence="2">
    <location>
        <begin position="1"/>
        <end position="130"/>
    </location>
</feature>
<evidence type="ECO:0000313" key="3">
    <source>
        <dbReference type="EMBL" id="OGM22201.1"/>
    </source>
</evidence>
<reference evidence="3 4" key="1">
    <citation type="journal article" date="2016" name="Nat. Commun.">
        <title>Thousands of microbial genomes shed light on interconnected biogeochemical processes in an aquifer system.</title>
        <authorList>
            <person name="Anantharaman K."/>
            <person name="Brown C.T."/>
            <person name="Hug L.A."/>
            <person name="Sharon I."/>
            <person name="Castelle C.J."/>
            <person name="Probst A.J."/>
            <person name="Thomas B.C."/>
            <person name="Singh A."/>
            <person name="Wilkins M.J."/>
            <person name="Karaoz U."/>
            <person name="Brodie E.L."/>
            <person name="Williams K.H."/>
            <person name="Hubbard S.S."/>
            <person name="Banfield J.F."/>
        </authorList>
    </citation>
    <scope>NUCLEOTIDE SEQUENCE [LARGE SCALE GENOMIC DNA]</scope>
</reference>
<dbReference type="PANTHER" id="PTHR43736:SF1">
    <property type="entry name" value="DIHYDRONEOPTERIN TRIPHOSPHATE DIPHOSPHATASE"/>
    <property type="match status" value="1"/>
</dbReference>
<evidence type="ECO:0000259" key="2">
    <source>
        <dbReference type="PROSITE" id="PS51462"/>
    </source>
</evidence>
<dbReference type="PANTHER" id="PTHR43736">
    <property type="entry name" value="ADP-RIBOSE PYROPHOSPHATASE"/>
    <property type="match status" value="1"/>
</dbReference>
<dbReference type="Gene3D" id="3.90.79.10">
    <property type="entry name" value="Nucleoside Triphosphate Pyrophosphohydrolase"/>
    <property type="match status" value="1"/>
</dbReference>
<evidence type="ECO:0000313" key="4">
    <source>
        <dbReference type="Proteomes" id="UP000178750"/>
    </source>
</evidence>
<evidence type="ECO:0000256" key="1">
    <source>
        <dbReference type="ARBA" id="ARBA00022801"/>
    </source>
</evidence>
<dbReference type="PROSITE" id="PS00893">
    <property type="entry name" value="NUDIX_BOX"/>
    <property type="match status" value="1"/>
</dbReference>
<name>A0A1F7Y4I3_9BACT</name>